<protein>
    <recommendedName>
        <fullName evidence="2">Integrase DNA-binding domain-containing protein</fullName>
    </recommendedName>
</protein>
<feature type="compositionally biased region" description="Basic and acidic residues" evidence="1">
    <location>
        <begin position="12"/>
        <end position="22"/>
    </location>
</feature>
<dbReference type="RefSeq" id="WP_076878715.1">
    <property type="nucleotide sequence ID" value="NZ_MLCN01000029.1"/>
</dbReference>
<dbReference type="InterPro" id="IPR025166">
    <property type="entry name" value="Integrase_DNA_bind_dom"/>
</dbReference>
<dbReference type="STRING" id="1907941.BKE30_11330"/>
<dbReference type="InterPro" id="IPR038488">
    <property type="entry name" value="Integrase_DNA-bd_sf"/>
</dbReference>
<accession>A0A1S8CS88</accession>
<evidence type="ECO:0000313" key="4">
    <source>
        <dbReference type="Proteomes" id="UP000192132"/>
    </source>
</evidence>
<evidence type="ECO:0000313" key="3">
    <source>
        <dbReference type="EMBL" id="ONG38752.1"/>
    </source>
</evidence>
<dbReference type="Pfam" id="PF13356">
    <property type="entry name" value="Arm-DNA-bind_3"/>
    <property type="match status" value="1"/>
</dbReference>
<feature type="domain" description="Integrase DNA-binding" evidence="2">
    <location>
        <begin position="2"/>
        <end position="52"/>
    </location>
</feature>
<comment type="caution">
    <text evidence="3">The sequence shown here is derived from an EMBL/GenBank/DDBJ whole genome shotgun (WGS) entry which is preliminary data.</text>
</comment>
<dbReference type="AlphaFoldDB" id="A0A1S8CS88"/>
<dbReference type="Gene3D" id="3.30.160.390">
    <property type="entry name" value="Integrase, DNA-binding domain"/>
    <property type="match status" value="1"/>
</dbReference>
<name>A0A1S8CS88_9GAMM</name>
<gene>
    <name evidence="3" type="ORF">BKE30_11330</name>
</gene>
<sequence length="71" mass="8164">MLTDTKIKKLKPSPDIEKRPDKYSDGGGLQLHVFSNGSKYWRLAYRFEGKPMMQAWADYLDALKATQNKEG</sequence>
<feature type="region of interest" description="Disordered" evidence="1">
    <location>
        <begin position="1"/>
        <end position="22"/>
    </location>
</feature>
<dbReference type="Proteomes" id="UP000192132">
    <property type="component" value="Unassembled WGS sequence"/>
</dbReference>
<proteinExistence type="predicted"/>
<evidence type="ECO:0000259" key="2">
    <source>
        <dbReference type="Pfam" id="PF13356"/>
    </source>
</evidence>
<reference evidence="3 4" key="1">
    <citation type="submission" date="2016-10" db="EMBL/GenBank/DDBJ databases">
        <title>Draft Genome sequence of Alkanindiges sp. strain H1.</title>
        <authorList>
            <person name="Subhash Y."/>
            <person name="Lee S."/>
        </authorList>
    </citation>
    <scope>NUCLEOTIDE SEQUENCE [LARGE SCALE GENOMIC DNA]</scope>
    <source>
        <strain evidence="3 4">H1</strain>
    </source>
</reference>
<evidence type="ECO:0000256" key="1">
    <source>
        <dbReference type="SAM" id="MobiDB-lite"/>
    </source>
</evidence>
<dbReference type="EMBL" id="MLCN01000029">
    <property type="protein sequence ID" value="ONG38752.1"/>
    <property type="molecule type" value="Genomic_DNA"/>
</dbReference>
<dbReference type="OrthoDB" id="9795573at2"/>
<keyword evidence="4" id="KW-1185">Reference proteome</keyword>
<organism evidence="3 4">
    <name type="scientific">Alkanindiges hydrocarboniclasticus</name>
    <dbReference type="NCBI Taxonomy" id="1907941"/>
    <lineage>
        <taxon>Bacteria</taxon>
        <taxon>Pseudomonadati</taxon>
        <taxon>Pseudomonadota</taxon>
        <taxon>Gammaproteobacteria</taxon>
        <taxon>Moraxellales</taxon>
        <taxon>Moraxellaceae</taxon>
        <taxon>Alkanindiges</taxon>
    </lineage>
</organism>